<accession>A0A5C0SGI4</accession>
<proteinExistence type="predicted"/>
<dbReference type="KEGG" id="crs:FQB35_06960"/>
<evidence type="ECO:0000313" key="2">
    <source>
        <dbReference type="Proteomes" id="UP000324646"/>
    </source>
</evidence>
<dbReference type="OrthoDB" id="1955134at2"/>
<organism evidence="1 2">
    <name type="scientific">Crassaminicella thermophila</name>
    <dbReference type="NCBI Taxonomy" id="2599308"/>
    <lineage>
        <taxon>Bacteria</taxon>
        <taxon>Bacillati</taxon>
        <taxon>Bacillota</taxon>
        <taxon>Clostridia</taxon>
        <taxon>Eubacteriales</taxon>
        <taxon>Clostridiaceae</taxon>
        <taxon>Crassaminicella</taxon>
    </lineage>
</organism>
<keyword evidence="2" id="KW-1185">Reference proteome</keyword>
<dbReference type="EMBL" id="CP042243">
    <property type="protein sequence ID" value="QEK13613.1"/>
    <property type="molecule type" value="Genomic_DNA"/>
</dbReference>
<evidence type="ECO:0000313" key="1">
    <source>
        <dbReference type="EMBL" id="QEK13613.1"/>
    </source>
</evidence>
<dbReference type="SUPFAM" id="SSF54523">
    <property type="entry name" value="Pili subunits"/>
    <property type="match status" value="1"/>
</dbReference>
<dbReference type="InterPro" id="IPR045584">
    <property type="entry name" value="Pilin-like"/>
</dbReference>
<sequence>MVIVLMIIGIFSLMVFPAYEGLYDKILLETTANKIKSSLLLAQQLSLNESMLYCVEIINEGRGFRIREDKFQGKVIFVEKLNKKIKFDLVIHCYKITYSRKGVPNYGKFIISNEEGEKIKIETLIGTGRVQITKMY</sequence>
<name>A0A5C0SGI4_CRATE</name>
<gene>
    <name evidence="1" type="ORF">FQB35_06960</name>
</gene>
<reference evidence="1 2" key="1">
    <citation type="submission" date="2019-07" db="EMBL/GenBank/DDBJ databases">
        <title>Complete genome of Crassaminicella thermophila SY095.</title>
        <authorList>
            <person name="Li X."/>
        </authorList>
    </citation>
    <scope>NUCLEOTIDE SEQUENCE [LARGE SCALE GENOMIC DNA]</scope>
    <source>
        <strain evidence="1 2">SY095</strain>
    </source>
</reference>
<evidence type="ECO:0008006" key="3">
    <source>
        <dbReference type="Google" id="ProtNLM"/>
    </source>
</evidence>
<dbReference type="Proteomes" id="UP000324646">
    <property type="component" value="Chromosome"/>
</dbReference>
<protein>
    <recommendedName>
        <fullName evidence="3">Tfp pilus assembly protein FimT</fullName>
    </recommendedName>
</protein>
<dbReference type="AlphaFoldDB" id="A0A5C0SGI4"/>